<accession>A0A2U1IUT1</accession>
<comment type="caution">
    <text evidence="1">The sequence shown here is derived from an EMBL/GenBank/DDBJ whole genome shotgun (WGS) entry which is preliminary data.</text>
</comment>
<evidence type="ECO:0000313" key="1">
    <source>
        <dbReference type="EMBL" id="PVZ96502.1"/>
    </source>
</evidence>
<evidence type="ECO:0000313" key="2">
    <source>
        <dbReference type="Proteomes" id="UP000245591"/>
    </source>
</evidence>
<gene>
    <name evidence="1" type="ORF">BB558_007624</name>
</gene>
<protein>
    <submittedName>
        <fullName evidence="1">Uncharacterized protein</fullName>
    </submittedName>
</protein>
<keyword evidence="2" id="KW-1185">Reference proteome</keyword>
<reference evidence="1 2" key="1">
    <citation type="journal article" date="2018" name="MBio">
        <title>Comparative Genomics Reveals the Core Gene Toolbox for the Fungus-Insect Symbiosis.</title>
        <authorList>
            <person name="Wang Y."/>
            <person name="Stata M."/>
            <person name="Wang W."/>
            <person name="Stajich J.E."/>
            <person name="White M.M."/>
            <person name="Moncalvo J.M."/>
        </authorList>
    </citation>
    <scope>NUCLEOTIDE SEQUENCE [LARGE SCALE GENOMIC DNA]</scope>
    <source>
        <strain evidence="1 2">AUS-126-30</strain>
    </source>
</reference>
<organism evidence="1 2">
    <name type="scientific">Smittium angustum</name>
    <dbReference type="NCBI Taxonomy" id="133377"/>
    <lineage>
        <taxon>Eukaryota</taxon>
        <taxon>Fungi</taxon>
        <taxon>Fungi incertae sedis</taxon>
        <taxon>Zoopagomycota</taxon>
        <taxon>Kickxellomycotina</taxon>
        <taxon>Harpellomycetes</taxon>
        <taxon>Harpellales</taxon>
        <taxon>Legeriomycetaceae</taxon>
        <taxon>Smittium</taxon>
    </lineage>
</organism>
<proteinExistence type="predicted"/>
<feature type="non-terminal residue" evidence="1">
    <location>
        <position position="1"/>
    </location>
</feature>
<dbReference type="AlphaFoldDB" id="A0A2U1IUT1"/>
<sequence>IIKENGIKYPPKNNIVIKADIDIIAPYSPKNIKAKEKELYSVNAPLTNSDSDSTKSKGEVRISVLQSSCKDDGFIHFGFESQTSHKKRRGDSLMVKLTAHNRKDISSNLILLNMRISVKGSILDS</sequence>
<name>A0A2U1IUT1_SMIAN</name>
<dbReference type="Proteomes" id="UP000245591">
    <property type="component" value="Unassembled WGS sequence"/>
</dbReference>
<dbReference type="EMBL" id="MBFU01001271">
    <property type="protein sequence ID" value="PVZ96502.1"/>
    <property type="molecule type" value="Genomic_DNA"/>
</dbReference>